<dbReference type="PANTHER" id="PTHR11082:SF5">
    <property type="entry name" value="TRNA-DIHYDROURIDINE(16_17) SYNTHASE [NAD(P)(+)]-LIKE"/>
    <property type="match status" value="1"/>
</dbReference>
<dbReference type="GO" id="GO:0050660">
    <property type="term" value="F:flavin adenine dinucleotide binding"/>
    <property type="evidence" value="ECO:0007669"/>
    <property type="project" value="InterPro"/>
</dbReference>
<evidence type="ECO:0000256" key="3">
    <source>
        <dbReference type="ARBA" id="ARBA00022643"/>
    </source>
</evidence>
<organism evidence="16">
    <name type="scientific">Bigelowiella natans</name>
    <name type="common">Pedinomonas minutissima</name>
    <name type="synonym">Chlorarachnion sp. (strain CCMP621)</name>
    <dbReference type="NCBI Taxonomy" id="227086"/>
    <lineage>
        <taxon>Eukaryota</taxon>
        <taxon>Sar</taxon>
        <taxon>Rhizaria</taxon>
        <taxon>Cercozoa</taxon>
        <taxon>Chlorarachniophyceae</taxon>
        <taxon>Bigelowiella</taxon>
    </lineage>
</organism>
<evidence type="ECO:0000256" key="2">
    <source>
        <dbReference type="ARBA" id="ARBA00022630"/>
    </source>
</evidence>
<evidence type="ECO:0000256" key="10">
    <source>
        <dbReference type="ARBA" id="ARBA00047287"/>
    </source>
</evidence>
<proteinExistence type="inferred from homology"/>
<keyword evidence="4" id="KW-0819">tRNA processing</keyword>
<comment type="catalytic activity">
    <reaction evidence="11">
        <text>5,6-dihydrouridine(16) in tRNA + NADP(+) = uridine(16) in tRNA + NADPH + H(+)</text>
        <dbReference type="Rhea" id="RHEA:53376"/>
        <dbReference type="Rhea" id="RHEA-COMP:13543"/>
        <dbReference type="Rhea" id="RHEA-COMP:13544"/>
        <dbReference type="ChEBI" id="CHEBI:15378"/>
        <dbReference type="ChEBI" id="CHEBI:57783"/>
        <dbReference type="ChEBI" id="CHEBI:58349"/>
        <dbReference type="ChEBI" id="CHEBI:65315"/>
        <dbReference type="ChEBI" id="CHEBI:74443"/>
        <dbReference type="EC" id="1.3.1.88"/>
    </reaction>
    <physiologicalReaction direction="right-to-left" evidence="11">
        <dbReference type="Rhea" id="RHEA:53378"/>
    </physiologicalReaction>
</comment>
<evidence type="ECO:0000256" key="12">
    <source>
        <dbReference type="ARBA" id="ARBA00048934"/>
    </source>
</evidence>
<comment type="catalytic activity">
    <reaction evidence="12">
        <text>5,6-dihydrouridine(16) in tRNA + NAD(+) = uridine(16) in tRNA + NADH + H(+)</text>
        <dbReference type="Rhea" id="RHEA:53380"/>
        <dbReference type="Rhea" id="RHEA-COMP:13543"/>
        <dbReference type="Rhea" id="RHEA-COMP:13544"/>
        <dbReference type="ChEBI" id="CHEBI:15378"/>
        <dbReference type="ChEBI" id="CHEBI:57540"/>
        <dbReference type="ChEBI" id="CHEBI:57945"/>
        <dbReference type="ChEBI" id="CHEBI:65315"/>
        <dbReference type="ChEBI" id="CHEBI:74443"/>
        <dbReference type="EC" id="1.3.1.88"/>
    </reaction>
    <physiologicalReaction direction="right-to-left" evidence="12">
        <dbReference type="Rhea" id="RHEA:53382"/>
    </physiologicalReaction>
</comment>
<evidence type="ECO:0000259" key="15">
    <source>
        <dbReference type="Pfam" id="PF01207"/>
    </source>
</evidence>
<keyword evidence="3" id="KW-0288">FMN</keyword>
<keyword evidence="5" id="KW-0521">NADP</keyword>
<name>A0A6T7E1J6_BIGNA</name>
<evidence type="ECO:0000313" key="16">
    <source>
        <dbReference type="EMBL" id="CAD9576657.1"/>
    </source>
</evidence>
<evidence type="ECO:0000256" key="9">
    <source>
        <dbReference type="ARBA" id="ARBA00038890"/>
    </source>
</evidence>
<dbReference type="GO" id="GO:0017150">
    <property type="term" value="F:tRNA dihydrouridine synthase activity"/>
    <property type="evidence" value="ECO:0007669"/>
    <property type="project" value="InterPro"/>
</dbReference>
<evidence type="ECO:0000256" key="1">
    <source>
        <dbReference type="ARBA" id="ARBA00001917"/>
    </source>
</evidence>
<dbReference type="InterPro" id="IPR018517">
    <property type="entry name" value="tRNA_hU_synthase_CS"/>
</dbReference>
<dbReference type="EC" id="1.3.1.88" evidence="9"/>
<keyword evidence="6" id="KW-0560">Oxidoreductase</keyword>
<dbReference type="PANTHER" id="PTHR11082">
    <property type="entry name" value="TRNA-DIHYDROURIDINE SYNTHASE"/>
    <property type="match status" value="1"/>
</dbReference>
<evidence type="ECO:0000256" key="5">
    <source>
        <dbReference type="ARBA" id="ARBA00022857"/>
    </source>
</evidence>
<sequence>MTEEAQPMKRKNKSSAYEFYNSLGCPKYVVAPMVSQSELAFRMLCRRYGADLCYTPMIHSRMCMDTEGFIDKTFGTCEGDRPLIAQFCANKPELFLGAARQVEGRCDGVDLNLGCPQGIAKRGHYGAFLLEDTRLIREMILTAHLHLNTPVTAKIRILPKEKDTLALARLIQDSGAQILTVHGRTRDNMQHEIGACNFDIIRKVKQELKIPVFSNGGIELFEDVEKCLKQTEADGVMVSEAILENPMIFSGKTPDGVQIAKEYLEHARLYPCPLIGHAMRPHMFKFLYRDLMKFTDLRDAFHSFTNEQLQEGPKLVMERRRKAAAQIANIEQQQQQQKNKKKEEEEGEVVKNGYEEKEKEEERKEKQQQQEEEELVIISEERKTSWYRRHRTRREEALRRREMKQAKLRAERAAEKEEGRGKTIRFSIFGDDDDDSDEGNDEVDTTSEDDE</sequence>
<keyword evidence="7" id="KW-0520">NAD</keyword>
<comment type="catalytic activity">
    <reaction evidence="10">
        <text>5,6-dihydrouridine(17) in tRNA + NAD(+) = uridine(17) in tRNA + NADH + H(+)</text>
        <dbReference type="Rhea" id="RHEA:53372"/>
        <dbReference type="Rhea" id="RHEA-COMP:13541"/>
        <dbReference type="Rhea" id="RHEA-COMP:13542"/>
        <dbReference type="ChEBI" id="CHEBI:15378"/>
        <dbReference type="ChEBI" id="CHEBI:57540"/>
        <dbReference type="ChEBI" id="CHEBI:57945"/>
        <dbReference type="ChEBI" id="CHEBI:65315"/>
        <dbReference type="ChEBI" id="CHEBI:74443"/>
        <dbReference type="EC" id="1.3.1.88"/>
    </reaction>
    <physiologicalReaction direction="right-to-left" evidence="10">
        <dbReference type="Rhea" id="RHEA:53374"/>
    </physiologicalReaction>
</comment>
<dbReference type="PROSITE" id="PS01136">
    <property type="entry name" value="UPF0034"/>
    <property type="match status" value="1"/>
</dbReference>
<accession>A0A6T7E1J6</accession>
<dbReference type="Pfam" id="PF01207">
    <property type="entry name" value="Dus"/>
    <property type="match status" value="1"/>
</dbReference>
<dbReference type="CDD" id="cd02801">
    <property type="entry name" value="DUS_like_FMN"/>
    <property type="match status" value="1"/>
</dbReference>
<dbReference type="SUPFAM" id="SSF51395">
    <property type="entry name" value="FMN-linked oxidoreductases"/>
    <property type="match status" value="1"/>
</dbReference>
<comment type="catalytic activity">
    <reaction evidence="13">
        <text>5,6-dihydrouridine(17) in tRNA + NADP(+) = uridine(17) in tRNA + NADPH + H(+)</text>
        <dbReference type="Rhea" id="RHEA:53368"/>
        <dbReference type="Rhea" id="RHEA-COMP:13541"/>
        <dbReference type="Rhea" id="RHEA-COMP:13542"/>
        <dbReference type="ChEBI" id="CHEBI:15378"/>
        <dbReference type="ChEBI" id="CHEBI:57783"/>
        <dbReference type="ChEBI" id="CHEBI:58349"/>
        <dbReference type="ChEBI" id="CHEBI:65315"/>
        <dbReference type="ChEBI" id="CHEBI:74443"/>
        <dbReference type="EC" id="1.3.1.88"/>
    </reaction>
    <physiologicalReaction direction="right-to-left" evidence="13">
        <dbReference type="Rhea" id="RHEA:53370"/>
    </physiologicalReaction>
</comment>
<protein>
    <recommendedName>
        <fullName evidence="9">tRNA-dihydrouridine(16/17) synthase [NAD(P)(+)]</fullName>
        <ecNumber evidence="9">1.3.1.88</ecNumber>
    </recommendedName>
</protein>
<feature type="compositionally biased region" description="Acidic residues" evidence="14">
    <location>
        <begin position="430"/>
        <end position="451"/>
    </location>
</feature>
<evidence type="ECO:0000256" key="13">
    <source>
        <dbReference type="ARBA" id="ARBA00049467"/>
    </source>
</evidence>
<feature type="domain" description="DUS-like FMN-binding" evidence="15">
    <location>
        <begin position="30"/>
        <end position="251"/>
    </location>
</feature>
<feature type="compositionally biased region" description="Basic and acidic residues" evidence="14">
    <location>
        <begin position="353"/>
        <end position="369"/>
    </location>
</feature>
<feature type="region of interest" description="Disordered" evidence="14">
    <location>
        <begin position="407"/>
        <end position="451"/>
    </location>
</feature>
<dbReference type="Gene3D" id="3.20.20.70">
    <property type="entry name" value="Aldolase class I"/>
    <property type="match status" value="1"/>
</dbReference>
<evidence type="ECO:0000256" key="11">
    <source>
        <dbReference type="ARBA" id="ARBA00047652"/>
    </source>
</evidence>
<dbReference type="AlphaFoldDB" id="A0A6T7E1J6"/>
<evidence type="ECO:0000256" key="14">
    <source>
        <dbReference type="SAM" id="MobiDB-lite"/>
    </source>
</evidence>
<keyword evidence="2" id="KW-0285">Flavoprotein</keyword>
<reference evidence="16" key="1">
    <citation type="submission" date="2021-01" db="EMBL/GenBank/DDBJ databases">
        <authorList>
            <person name="Corre E."/>
            <person name="Pelletier E."/>
            <person name="Niang G."/>
            <person name="Scheremetjew M."/>
            <person name="Finn R."/>
            <person name="Kale V."/>
            <person name="Holt S."/>
            <person name="Cochrane G."/>
            <person name="Meng A."/>
            <person name="Brown T."/>
            <person name="Cohen L."/>
        </authorList>
    </citation>
    <scope>NUCLEOTIDE SEQUENCE</scope>
    <source>
        <strain evidence="16">CCMP1258.1</strain>
    </source>
</reference>
<evidence type="ECO:0000256" key="7">
    <source>
        <dbReference type="ARBA" id="ARBA00023027"/>
    </source>
</evidence>
<comment type="cofactor">
    <cofactor evidence="1">
        <name>FMN</name>
        <dbReference type="ChEBI" id="CHEBI:58210"/>
    </cofactor>
</comment>
<feature type="compositionally biased region" description="Basic and acidic residues" evidence="14">
    <location>
        <begin position="407"/>
        <end position="421"/>
    </location>
</feature>
<evidence type="ECO:0000256" key="4">
    <source>
        <dbReference type="ARBA" id="ARBA00022694"/>
    </source>
</evidence>
<feature type="region of interest" description="Disordered" evidence="14">
    <location>
        <begin position="326"/>
        <end position="379"/>
    </location>
</feature>
<dbReference type="EMBL" id="HBHA01000377">
    <property type="protein sequence ID" value="CAD9576657.1"/>
    <property type="molecule type" value="Transcribed_RNA"/>
</dbReference>
<dbReference type="InterPro" id="IPR013785">
    <property type="entry name" value="Aldolase_TIM"/>
</dbReference>
<evidence type="ECO:0000256" key="6">
    <source>
        <dbReference type="ARBA" id="ARBA00023002"/>
    </source>
</evidence>
<evidence type="ECO:0000256" key="8">
    <source>
        <dbReference type="ARBA" id="ARBA00038313"/>
    </source>
</evidence>
<dbReference type="InterPro" id="IPR035587">
    <property type="entry name" value="DUS-like_FMN-bd"/>
</dbReference>
<comment type="similarity">
    <text evidence="8">Belongs to the Dus family. Dus1 subfamily.</text>
</comment>
<gene>
    <name evidence="16" type="ORF">BIGN1055_LOCUS246</name>
</gene>